<dbReference type="RefSeq" id="WP_153924117.1">
    <property type="nucleotide sequence ID" value="NZ_JACRWE010000002.1"/>
</dbReference>
<gene>
    <name evidence="3" type="ORF">H8923_04740</name>
</gene>
<evidence type="ECO:0000256" key="1">
    <source>
        <dbReference type="SAM" id="Phobius"/>
    </source>
</evidence>
<dbReference type="InterPro" id="IPR036034">
    <property type="entry name" value="PDZ_sf"/>
</dbReference>
<dbReference type="Gene3D" id="2.30.42.10">
    <property type="match status" value="1"/>
</dbReference>
<dbReference type="Pfam" id="PF13180">
    <property type="entry name" value="PDZ_2"/>
    <property type="match status" value="1"/>
</dbReference>
<evidence type="ECO:0000259" key="2">
    <source>
        <dbReference type="PROSITE" id="PS51494"/>
    </source>
</evidence>
<evidence type="ECO:0000313" key="3">
    <source>
        <dbReference type="EMBL" id="MBC5996059.1"/>
    </source>
</evidence>
<dbReference type="Proteomes" id="UP000609849">
    <property type="component" value="Unassembled WGS sequence"/>
</dbReference>
<accession>A0ABR7JMC6</accession>
<keyword evidence="4" id="KW-1185">Reference proteome</keyword>
<reference evidence="3 4" key="1">
    <citation type="submission" date="2020-08" db="EMBL/GenBank/DDBJ databases">
        <authorList>
            <person name="Liu C."/>
            <person name="Sun Q."/>
        </authorList>
    </citation>
    <scope>NUCLEOTIDE SEQUENCE [LARGE SCALE GENOMIC DNA]</scope>
    <source>
        <strain evidence="3 4">NSJ-18</strain>
    </source>
</reference>
<protein>
    <submittedName>
        <fullName evidence="3">PDZ domain-containing protein</fullName>
    </submittedName>
</protein>
<keyword evidence="1" id="KW-1133">Transmembrane helix</keyword>
<dbReference type="Pfam" id="PF05580">
    <property type="entry name" value="Peptidase_S55"/>
    <property type="match status" value="1"/>
</dbReference>
<organism evidence="3 4">
    <name type="scientific">Romboutsia faecis</name>
    <dbReference type="NCBI Taxonomy" id="2764597"/>
    <lineage>
        <taxon>Bacteria</taxon>
        <taxon>Bacillati</taxon>
        <taxon>Bacillota</taxon>
        <taxon>Clostridia</taxon>
        <taxon>Peptostreptococcales</taxon>
        <taxon>Peptostreptococcaceae</taxon>
        <taxon>Romboutsia</taxon>
    </lineage>
</organism>
<dbReference type="SUPFAM" id="SSF50156">
    <property type="entry name" value="PDZ domain-like"/>
    <property type="match status" value="1"/>
</dbReference>
<feature type="transmembrane region" description="Helical" evidence="1">
    <location>
        <begin position="6"/>
        <end position="24"/>
    </location>
</feature>
<comment type="caution">
    <text evidence="3">The sequence shown here is derived from an EMBL/GenBank/DDBJ whole genome shotgun (WGS) entry which is preliminary data.</text>
</comment>
<dbReference type="InterPro" id="IPR001478">
    <property type="entry name" value="PDZ"/>
</dbReference>
<keyword evidence="1" id="KW-0812">Transmembrane</keyword>
<feature type="domain" description="Peptidase S55" evidence="2">
    <location>
        <begin position="123"/>
        <end position="344"/>
    </location>
</feature>
<name>A0ABR7JMC6_9FIRM</name>
<evidence type="ECO:0000313" key="4">
    <source>
        <dbReference type="Proteomes" id="UP000609849"/>
    </source>
</evidence>
<proteinExistence type="predicted"/>
<dbReference type="PROSITE" id="PS51494">
    <property type="entry name" value="SPOIVB"/>
    <property type="match status" value="1"/>
</dbReference>
<dbReference type="InterPro" id="IPR008763">
    <property type="entry name" value="Peptidase_S55"/>
</dbReference>
<sequence length="344" mass="38755">MFNKKIYTKIICVSIFIFSIIGMIKYNNLIDNNHYIETINVFENNKSKRYVYPLGNIVGIKANTDGVLVIGYEEDDIAYIGGLKIGDNIIKINDKKINNSTDISELLNTLKTNEVKVGFQRDDEYKEEIIKVKNENDEYKLGLWVRDKISGIGTMTLYDPSNETFFAIGHAITDVDTNKLLKIKEGFLYNANNLEIIKGNSENVGKIKGEFDLSKAIGEFDNNSNFGICGDLLLDKVDLLSGQIELGTSSDVKIGDAIILFEDENRNIRTYDIKIEKIIDDSTCDRDMVIKVIDEDLINYTGGIIQGMSGIPIIQNNKLIGSITHVFKKNPKKGYGIFIDEMVK</sequence>
<keyword evidence="1" id="KW-0472">Membrane</keyword>
<dbReference type="EMBL" id="JACRWE010000002">
    <property type="protein sequence ID" value="MBC5996059.1"/>
    <property type="molecule type" value="Genomic_DNA"/>
</dbReference>